<sequence>MFDYFAGIYCINLDEEEARWQRIQQELNTIGIKDRLQRFSAVKDQVRGRGASRSHLELIKMAQENNLPNILIFEDDTKFIDWNPEYLKNAIANLPQDWQIFNIGYNICSNKSSFKYKSLSPHLIKVEKGSDVRSNNAYAVNSTAFKFIIDNYGKFLNKWENHKNKWHLDLWYAQNFDRYCLVPLVSVQQQGEKPRRFIENFSKHNIN</sequence>
<dbReference type="AlphaFoldDB" id="A0A563VTJ5"/>
<accession>A0A563VTJ5</accession>
<evidence type="ECO:0000313" key="2">
    <source>
        <dbReference type="Proteomes" id="UP000320055"/>
    </source>
</evidence>
<organism evidence="1 2">
    <name type="scientific">Hyella patelloides LEGE 07179</name>
    <dbReference type="NCBI Taxonomy" id="945734"/>
    <lineage>
        <taxon>Bacteria</taxon>
        <taxon>Bacillati</taxon>
        <taxon>Cyanobacteriota</taxon>
        <taxon>Cyanophyceae</taxon>
        <taxon>Pleurocapsales</taxon>
        <taxon>Hyellaceae</taxon>
        <taxon>Hyella</taxon>
    </lineage>
</organism>
<evidence type="ECO:0000313" key="1">
    <source>
        <dbReference type="EMBL" id="VEP14704.1"/>
    </source>
</evidence>
<dbReference type="OrthoDB" id="9816113at2"/>
<dbReference type="Proteomes" id="UP000320055">
    <property type="component" value="Unassembled WGS sequence"/>
</dbReference>
<dbReference type="RefSeq" id="WP_144873411.1">
    <property type="nucleotide sequence ID" value="NZ_LR214023.1"/>
</dbReference>
<dbReference type="EMBL" id="CAACVJ010000202">
    <property type="protein sequence ID" value="VEP14704.1"/>
    <property type="molecule type" value="Genomic_DNA"/>
</dbReference>
<reference evidence="1 2" key="1">
    <citation type="submission" date="2019-01" db="EMBL/GenBank/DDBJ databases">
        <authorList>
            <person name="Brito A."/>
        </authorList>
    </citation>
    <scope>NUCLEOTIDE SEQUENCE [LARGE SCALE GENOMIC DNA]</scope>
    <source>
        <strain evidence="1">1</strain>
    </source>
</reference>
<keyword evidence="2" id="KW-1185">Reference proteome</keyword>
<proteinExistence type="predicted"/>
<gene>
    <name evidence="1" type="ORF">H1P_2800008</name>
</gene>
<name>A0A563VTJ5_9CYAN</name>
<protein>
    <submittedName>
        <fullName evidence="1">Uncharacterized protein</fullName>
    </submittedName>
</protein>